<evidence type="ECO:0000256" key="6">
    <source>
        <dbReference type="ARBA" id="ARBA00022989"/>
    </source>
</evidence>
<dbReference type="AlphaFoldDB" id="A0A8K0MRF1"/>
<dbReference type="PROSITE" id="PS50939">
    <property type="entry name" value="CYTOCHROME_B561"/>
    <property type="match status" value="1"/>
</dbReference>
<evidence type="ECO:0000259" key="9">
    <source>
        <dbReference type="PROSITE" id="PS50836"/>
    </source>
</evidence>
<feature type="domain" description="Cytochrome b561" evidence="10">
    <location>
        <begin position="112"/>
        <end position="212"/>
    </location>
</feature>
<evidence type="ECO:0000256" key="8">
    <source>
        <dbReference type="SAM" id="SignalP"/>
    </source>
</evidence>
<keyword evidence="7" id="KW-0472">Membrane</keyword>
<evidence type="ECO:0000259" key="10">
    <source>
        <dbReference type="PROSITE" id="PS50939"/>
    </source>
</evidence>
<comment type="subcellular location">
    <subcellularLocation>
        <location evidence="1">Membrane</location>
    </subcellularLocation>
</comment>
<gene>
    <name evidence="11" type="ORF">FNV43_RR05762</name>
</gene>
<dbReference type="Proteomes" id="UP000796880">
    <property type="component" value="Unassembled WGS sequence"/>
</dbReference>
<keyword evidence="6" id="KW-1133">Transmembrane helix</keyword>
<evidence type="ECO:0000256" key="7">
    <source>
        <dbReference type="ARBA" id="ARBA00023136"/>
    </source>
</evidence>
<feature type="chain" id="PRO_5035450659" description="Cytochrome b561 and DOMON domain-containing protein" evidence="8">
    <location>
        <begin position="17"/>
        <end position="212"/>
    </location>
</feature>
<protein>
    <recommendedName>
        <fullName evidence="13">Cytochrome b561 and DOMON domain-containing protein</fullName>
    </recommendedName>
</protein>
<dbReference type="InterPro" id="IPR005018">
    <property type="entry name" value="DOMON_domain"/>
</dbReference>
<feature type="domain" description="DOMON" evidence="9">
    <location>
        <begin position="43"/>
        <end position="165"/>
    </location>
</feature>
<reference evidence="11" key="1">
    <citation type="submission" date="2020-03" db="EMBL/GenBank/DDBJ databases">
        <title>A high-quality chromosome-level genome assembly of a woody plant with both climbing and erect habits, Rhamnella rubrinervis.</title>
        <authorList>
            <person name="Lu Z."/>
            <person name="Yang Y."/>
            <person name="Zhu X."/>
            <person name="Sun Y."/>
        </authorList>
    </citation>
    <scope>NUCLEOTIDE SEQUENCE</scope>
    <source>
        <strain evidence="11">BYM</strain>
        <tissue evidence="11">Leaf</tissue>
    </source>
</reference>
<name>A0A8K0MRF1_9ROSA</name>
<keyword evidence="2" id="KW-0813">Transport</keyword>
<keyword evidence="12" id="KW-1185">Reference proteome</keyword>
<evidence type="ECO:0000256" key="2">
    <source>
        <dbReference type="ARBA" id="ARBA00022448"/>
    </source>
</evidence>
<comment type="caution">
    <text evidence="11">The sequence shown here is derived from an EMBL/GenBank/DDBJ whole genome shotgun (WGS) entry which is preliminary data.</text>
</comment>
<evidence type="ECO:0008006" key="13">
    <source>
        <dbReference type="Google" id="ProtNLM"/>
    </source>
</evidence>
<evidence type="ECO:0000256" key="4">
    <source>
        <dbReference type="ARBA" id="ARBA00022729"/>
    </source>
</evidence>
<dbReference type="InterPro" id="IPR006593">
    <property type="entry name" value="Cyt_b561/ferric_Rdtase_TM"/>
</dbReference>
<proteinExistence type="predicted"/>
<evidence type="ECO:0000256" key="1">
    <source>
        <dbReference type="ARBA" id="ARBA00004370"/>
    </source>
</evidence>
<keyword evidence="4 8" id="KW-0732">Signal</keyword>
<dbReference type="PANTHER" id="PTHR23130:SF212">
    <property type="entry name" value="AUXIN-RESPONSIVE FAMILY PROTEIN"/>
    <property type="match status" value="1"/>
</dbReference>
<dbReference type="Pfam" id="PF04526">
    <property type="entry name" value="DUF568"/>
    <property type="match status" value="1"/>
</dbReference>
<evidence type="ECO:0000256" key="3">
    <source>
        <dbReference type="ARBA" id="ARBA00022692"/>
    </source>
</evidence>
<keyword evidence="5" id="KW-0249">Electron transport</keyword>
<evidence type="ECO:0000256" key="5">
    <source>
        <dbReference type="ARBA" id="ARBA00022982"/>
    </source>
</evidence>
<dbReference type="EMBL" id="VOIH02000002">
    <property type="protein sequence ID" value="KAF3455314.1"/>
    <property type="molecule type" value="Genomic_DNA"/>
</dbReference>
<dbReference type="GO" id="GO:0016020">
    <property type="term" value="C:membrane"/>
    <property type="evidence" value="ECO:0007669"/>
    <property type="project" value="UniProtKB-SubCell"/>
</dbReference>
<dbReference type="InterPro" id="IPR045265">
    <property type="entry name" value="AIR12_DOMON"/>
</dbReference>
<evidence type="ECO:0000313" key="11">
    <source>
        <dbReference type="EMBL" id="KAF3455314.1"/>
    </source>
</evidence>
<evidence type="ECO:0000313" key="12">
    <source>
        <dbReference type="Proteomes" id="UP000796880"/>
    </source>
</evidence>
<dbReference type="Gene3D" id="1.20.120.1770">
    <property type="match status" value="1"/>
</dbReference>
<dbReference type="OrthoDB" id="2419613at2759"/>
<sequence length="212" mass="23520">MLSFILLFVSCASCMALPHPLPCMDHKFPDGKSFVTSKDLTLLNSFLHWNYYPSSCTVDIAFRQIGESNRNPRWVAWAINPTSTGMVGSQALVAFQKSDGTLSTYSSPITSYDTSMQKGNFSFPMYDISALSDGKIESSKGENTKKKATIKNVHGFLNAISWGILMPTVAMLARHVKVFKGADPAWFYLHVTCQCVAYWSCWIARMAADSSL</sequence>
<accession>A0A8K0MRF1</accession>
<dbReference type="CDD" id="cd08760">
    <property type="entry name" value="Cyt_b561_FRRS1_like"/>
    <property type="match status" value="1"/>
</dbReference>
<organism evidence="11 12">
    <name type="scientific">Rhamnella rubrinervis</name>
    <dbReference type="NCBI Taxonomy" id="2594499"/>
    <lineage>
        <taxon>Eukaryota</taxon>
        <taxon>Viridiplantae</taxon>
        <taxon>Streptophyta</taxon>
        <taxon>Embryophyta</taxon>
        <taxon>Tracheophyta</taxon>
        <taxon>Spermatophyta</taxon>
        <taxon>Magnoliopsida</taxon>
        <taxon>eudicotyledons</taxon>
        <taxon>Gunneridae</taxon>
        <taxon>Pentapetalae</taxon>
        <taxon>rosids</taxon>
        <taxon>fabids</taxon>
        <taxon>Rosales</taxon>
        <taxon>Rhamnaceae</taxon>
        <taxon>rhamnoid group</taxon>
        <taxon>Rhamneae</taxon>
        <taxon>Rhamnella</taxon>
    </lineage>
</organism>
<dbReference type="PANTHER" id="PTHR23130">
    <property type="entry name" value="CYTOCHROME B561 AND DOMON DOMAIN-CONTAINING PROTEIN"/>
    <property type="match status" value="1"/>
</dbReference>
<feature type="signal peptide" evidence="8">
    <location>
        <begin position="1"/>
        <end position="16"/>
    </location>
</feature>
<keyword evidence="3" id="KW-0812">Transmembrane</keyword>
<dbReference type="PROSITE" id="PS50836">
    <property type="entry name" value="DOMON"/>
    <property type="match status" value="1"/>
</dbReference>